<feature type="binding site" evidence="5">
    <location>
        <position position="66"/>
    </location>
    <ligand>
        <name>ATP</name>
        <dbReference type="ChEBI" id="CHEBI:30616"/>
    </ligand>
</feature>
<dbReference type="Gene3D" id="1.10.510.10">
    <property type="entry name" value="Transferase(Phosphotransferase) domain 1"/>
    <property type="match status" value="1"/>
</dbReference>
<organism evidence="8 9">
    <name type="scientific">Prunus yedoensis var. nudiflora</name>
    <dbReference type="NCBI Taxonomy" id="2094558"/>
    <lineage>
        <taxon>Eukaryota</taxon>
        <taxon>Viridiplantae</taxon>
        <taxon>Streptophyta</taxon>
        <taxon>Embryophyta</taxon>
        <taxon>Tracheophyta</taxon>
        <taxon>Spermatophyta</taxon>
        <taxon>Magnoliopsida</taxon>
        <taxon>eudicotyledons</taxon>
        <taxon>Gunneridae</taxon>
        <taxon>Pentapetalae</taxon>
        <taxon>rosids</taxon>
        <taxon>fabids</taxon>
        <taxon>Rosales</taxon>
        <taxon>Rosaceae</taxon>
        <taxon>Amygdaloideae</taxon>
        <taxon>Amygdaleae</taxon>
        <taxon>Prunus</taxon>
    </lineage>
</organism>
<evidence type="ECO:0000259" key="7">
    <source>
        <dbReference type="PROSITE" id="PS50011"/>
    </source>
</evidence>
<dbReference type="PANTHER" id="PTHR48011:SF56">
    <property type="entry name" value="PROTEIN KINASE DOMAIN-CONTAINING PROTEIN"/>
    <property type="match status" value="1"/>
</dbReference>
<dbReference type="InterPro" id="IPR000719">
    <property type="entry name" value="Prot_kinase_dom"/>
</dbReference>
<keyword evidence="9" id="KW-1185">Reference proteome</keyword>
<evidence type="ECO:0000256" key="2">
    <source>
        <dbReference type="ARBA" id="ARBA00022741"/>
    </source>
</evidence>
<keyword evidence="2 5" id="KW-0547">Nucleotide-binding</keyword>
<keyword evidence="4 5" id="KW-0067">ATP-binding</keyword>
<evidence type="ECO:0000313" key="9">
    <source>
        <dbReference type="Proteomes" id="UP000250321"/>
    </source>
</evidence>
<dbReference type="InterPro" id="IPR008271">
    <property type="entry name" value="Ser/Thr_kinase_AS"/>
</dbReference>
<keyword evidence="3 8" id="KW-0418">Kinase</keyword>
<dbReference type="PROSITE" id="PS50011">
    <property type="entry name" value="PROTEIN_KINASE_DOM"/>
    <property type="match status" value="1"/>
</dbReference>
<dbReference type="GO" id="GO:0005524">
    <property type="term" value="F:ATP binding"/>
    <property type="evidence" value="ECO:0007669"/>
    <property type="project" value="UniProtKB-UniRule"/>
</dbReference>
<dbReference type="InterPro" id="IPR011009">
    <property type="entry name" value="Kinase-like_dom_sf"/>
</dbReference>
<dbReference type="PROSITE" id="PS00108">
    <property type="entry name" value="PROTEIN_KINASE_ST"/>
    <property type="match status" value="1"/>
</dbReference>
<dbReference type="GO" id="GO:0007165">
    <property type="term" value="P:signal transduction"/>
    <property type="evidence" value="ECO:0007669"/>
    <property type="project" value="TreeGrafter"/>
</dbReference>
<dbReference type="Proteomes" id="UP000250321">
    <property type="component" value="Unassembled WGS sequence"/>
</dbReference>
<dbReference type="PROSITE" id="PS00107">
    <property type="entry name" value="PROTEIN_KINASE_ATP"/>
    <property type="match status" value="1"/>
</dbReference>
<dbReference type="Pfam" id="PF00069">
    <property type="entry name" value="Pkinase"/>
    <property type="match status" value="1"/>
</dbReference>
<evidence type="ECO:0000256" key="5">
    <source>
        <dbReference type="PROSITE-ProRule" id="PRU10141"/>
    </source>
</evidence>
<comment type="similarity">
    <text evidence="6">Belongs to the protein kinase superfamily.</text>
</comment>
<comment type="caution">
    <text evidence="8">The sequence shown here is derived from an EMBL/GenBank/DDBJ whole genome shotgun (WGS) entry which is preliminary data.</text>
</comment>
<name>A0A314UR47_PRUYE</name>
<evidence type="ECO:0000256" key="1">
    <source>
        <dbReference type="ARBA" id="ARBA00022679"/>
    </source>
</evidence>
<dbReference type="InterPro" id="IPR017441">
    <property type="entry name" value="Protein_kinase_ATP_BS"/>
</dbReference>
<dbReference type="EMBL" id="PJQY01003248">
    <property type="protein sequence ID" value="PQM39074.1"/>
    <property type="molecule type" value="Genomic_DNA"/>
</dbReference>
<dbReference type="SUPFAM" id="SSF56112">
    <property type="entry name" value="Protein kinase-like (PK-like)"/>
    <property type="match status" value="1"/>
</dbReference>
<protein>
    <submittedName>
        <fullName evidence="8">Mitogen-activated protein kinase kinase kinase YODA-like</fullName>
    </submittedName>
</protein>
<dbReference type="AlphaFoldDB" id="A0A314UR47"/>
<keyword evidence="1" id="KW-0808">Transferase</keyword>
<keyword evidence="6" id="KW-0723">Serine/threonine-protein kinase</keyword>
<feature type="domain" description="Protein kinase" evidence="7">
    <location>
        <begin position="30"/>
        <end position="283"/>
    </location>
</feature>
<sequence length="365" mass="39650">MGSWTQKRETLKDDEPGLVEKSFLVTGREWVRGRILGQGGFGSVYLASVKKPKLGSEGFPAIMAVKSALMAKSLELVSEWSLLGEFRGCPFVIDCYGEDFTAGIGYNLVYNVFLEYADGGTIGDLIKQSGGSGLCELQVRKYTESILKGIQYIHERGFVHYDLKPENILLVTSGSSFVPKIGDLGLAKRAAGERTCRGTAIIQEKPSDIWALGCVVLKMLTGRHPWDAKAGVKLHDLKPLIASGVPKVPGGLSEDARDFLKNCFARNPSQRLTAAKLLDHPFVTKVDEIAQVKAEPIKEVSSVSSSNCGLDYGSFIPLGSWSSENAEEMEQQILPLAIMYPRDSRPVIPNTGCQKPSAYAIMGAA</sequence>
<reference evidence="8 9" key="1">
    <citation type="submission" date="2018-02" db="EMBL/GenBank/DDBJ databases">
        <title>Draft genome of wild Prunus yedoensis var. nudiflora.</title>
        <authorList>
            <person name="Baek S."/>
            <person name="Kim J.-H."/>
            <person name="Choi K."/>
            <person name="Kim G.-B."/>
            <person name="Cho A."/>
            <person name="Jang H."/>
            <person name="Shin C.-H."/>
            <person name="Yu H.-J."/>
            <person name="Mun J.-H."/>
        </authorList>
    </citation>
    <scope>NUCLEOTIDE SEQUENCE [LARGE SCALE GENOMIC DNA]</scope>
    <source>
        <strain evidence="9">cv. Jeju island</strain>
        <tissue evidence="8">Leaf</tissue>
    </source>
</reference>
<dbReference type="SMART" id="SM00220">
    <property type="entry name" value="S_TKc"/>
    <property type="match status" value="1"/>
</dbReference>
<dbReference type="InterPro" id="IPR052751">
    <property type="entry name" value="Plant_MAPKKK"/>
</dbReference>
<dbReference type="OrthoDB" id="8693905at2759"/>
<gene>
    <name evidence="8" type="ORF">Pyn_17998</name>
</gene>
<evidence type="ECO:0000313" key="8">
    <source>
        <dbReference type="EMBL" id="PQM39074.1"/>
    </source>
</evidence>
<evidence type="ECO:0000256" key="3">
    <source>
        <dbReference type="ARBA" id="ARBA00022777"/>
    </source>
</evidence>
<evidence type="ECO:0000256" key="6">
    <source>
        <dbReference type="RuleBase" id="RU000304"/>
    </source>
</evidence>
<proteinExistence type="inferred from homology"/>
<dbReference type="PANTHER" id="PTHR48011">
    <property type="entry name" value="CCR4-NOT TRANSCRIPTIONAL COMPLEX SUBUNIT CAF120-RELATED"/>
    <property type="match status" value="1"/>
</dbReference>
<accession>A0A314UR47</accession>
<dbReference type="GO" id="GO:0004674">
    <property type="term" value="F:protein serine/threonine kinase activity"/>
    <property type="evidence" value="ECO:0007669"/>
    <property type="project" value="UniProtKB-KW"/>
</dbReference>
<evidence type="ECO:0000256" key="4">
    <source>
        <dbReference type="ARBA" id="ARBA00022840"/>
    </source>
</evidence>